<dbReference type="STRING" id="63057.A0A2P5B7J6"/>
<reference evidence="9" key="1">
    <citation type="submission" date="2016-06" db="EMBL/GenBank/DDBJ databases">
        <title>Parallel loss of symbiosis genes in relatives of nitrogen-fixing non-legume Parasponia.</title>
        <authorList>
            <person name="Van Velzen R."/>
            <person name="Holmer R."/>
            <person name="Bu F."/>
            <person name="Rutten L."/>
            <person name="Van Zeijl A."/>
            <person name="Liu W."/>
            <person name="Santuari L."/>
            <person name="Cao Q."/>
            <person name="Sharma T."/>
            <person name="Shen D."/>
            <person name="Roswanjaya Y."/>
            <person name="Wardhani T."/>
            <person name="Kalhor M.S."/>
            <person name="Jansen J."/>
            <person name="Van den Hoogen J."/>
            <person name="Gungor B."/>
            <person name="Hartog M."/>
            <person name="Hontelez J."/>
            <person name="Verver J."/>
            <person name="Yang W.-C."/>
            <person name="Schijlen E."/>
            <person name="Repin R."/>
            <person name="Schilthuizen M."/>
            <person name="Schranz E."/>
            <person name="Heidstra R."/>
            <person name="Miyata K."/>
            <person name="Fedorova E."/>
            <person name="Kohlen W."/>
            <person name="Bisseling T."/>
            <person name="Smit S."/>
            <person name="Geurts R."/>
        </authorList>
    </citation>
    <scope>NUCLEOTIDE SEQUENCE [LARGE SCALE GENOMIC DNA]</scope>
    <source>
        <strain evidence="9">cv. RG33-2</strain>
    </source>
</reference>
<dbReference type="SUPFAM" id="SSF161219">
    <property type="entry name" value="CHY zinc finger-like"/>
    <property type="match status" value="1"/>
</dbReference>
<dbReference type="AlphaFoldDB" id="A0A2P5B7J6"/>
<accession>A0A2P5B7J6</accession>
<evidence type="ECO:0000313" key="8">
    <source>
        <dbReference type="EMBL" id="PON44773.1"/>
    </source>
</evidence>
<dbReference type="Pfam" id="PF01814">
    <property type="entry name" value="Hemerythrin"/>
    <property type="match status" value="2"/>
</dbReference>
<evidence type="ECO:0000256" key="1">
    <source>
        <dbReference type="ARBA" id="ARBA00022723"/>
    </source>
</evidence>
<dbReference type="PROSITE" id="PS50089">
    <property type="entry name" value="ZF_RING_2"/>
    <property type="match status" value="1"/>
</dbReference>
<dbReference type="InParanoid" id="A0A2P5B7J6"/>
<sequence length="1094" mass="124633">MASSSLGLVFSTTNAAYDCKPNSPILFFFIFHKAIRIGLNELHQLAMALLASSSNAEIQALSERHRFLGSIYKKHLIAKEEVIFPALDARVKNLVETYLVQHKDEKDVIDKIFELLCSQTLIVQNQINEVNFQKELVTLTGVLELLVIQSIAKEEEQVFPLLIEKYSLEEQASLVWQFLCDMPTYVLAQLLSWLPASLSTNEYQDLRNCLLKIIPEEKLLQQAIFNWIEKKDFGDTALDIPTEEEKCESESNGSHPIDGIMLWHKAIKGELNETFEKIRRMCLSGDFTSQSTFDERFQFIAEICIFHSIANDKVVFPSVYGETSIFHQHAEVKSKFSEFWYLIQSARAVSIASYGFHSNLSSCADQVIETINRHFSIEQVQIIPLARKNLNVKRQRELLYQSLCLMPLRLIEQALPWLIGTMNDKEAQDFLNNMHLAAPASGVGFIELFSSWACKVVNQGLCSPSCASGCFPTKRSFDVNEEEFAQSFSPFSFALPAGDILGVSLKDSVAPRTLKSVNCQKLQETCHGFSATGFEEQPIDVLFKMHKAIRRDLEYLSNESARVSDGDETFLHQFIKRFCLLWGLYRAHSNHEDNIVYPALESREKLHNVTHSYTLHHEQEERMFKHIFYVLSELSQIHVSLKSVDRTKDINLSTSGVITNYDIECLGKYYDLSAKLQLLCKSTRMMVDQHMSREEHELWPLFGINFSVEEQHKIIGFILGATGADVLRLLLPWVLSALSLDEQNKMMDTLKHVTRNTMFSEWLNECWKGTSIRMLPAGEFQGIMSISDQMLRPYKNDIRKVYPDLNSDHVTKKNLQSRMTSYWMAAQKRLPQTPTGGDCTGEILNGRSPSFRDPDHKIFGCEHYKRNCKIWAACCGKLFTCNFCHDSMSDHSMDRIPSCNGFAMAKYYCDVCKLFDDQRNIYHCPFCNLCRVGRGLGVDYFHCMSCNCCLSIRFLEHNCKEKCLETGCPVCTEFLFTSTTPVTSLPCGHYIHSTCFEACNPSPYTCIVCSQSSGDSMKASAESSVVVGGDGPDEKVKLYKHNKNGKMASWTDENSEKKASGFARQTGYILFCYGLELHFSVMEKFKGLEKKHSM</sequence>
<dbReference type="Proteomes" id="UP000237000">
    <property type="component" value="Unassembled WGS sequence"/>
</dbReference>
<evidence type="ECO:0000256" key="2">
    <source>
        <dbReference type="ARBA" id="ARBA00022771"/>
    </source>
</evidence>
<dbReference type="GO" id="GO:0061630">
    <property type="term" value="F:ubiquitin protein ligase activity"/>
    <property type="evidence" value="ECO:0007669"/>
    <property type="project" value="TreeGrafter"/>
</dbReference>
<dbReference type="PANTHER" id="PTHR21319">
    <property type="entry name" value="RING FINGER AND CHY ZINC FINGER DOMAIN-CONTAINING PROTEIN 1"/>
    <property type="match status" value="1"/>
</dbReference>
<name>A0A2P5B7J6_TREOI</name>
<protein>
    <submittedName>
        <fullName evidence="8">43kDa postsynaptic protein</fullName>
    </submittedName>
</protein>
<dbReference type="InterPro" id="IPR037274">
    <property type="entry name" value="Znf_CHY_sf"/>
</dbReference>
<dbReference type="PROSITE" id="PS51266">
    <property type="entry name" value="ZF_CHY"/>
    <property type="match status" value="1"/>
</dbReference>
<evidence type="ECO:0000259" key="7">
    <source>
        <dbReference type="PROSITE" id="PS51270"/>
    </source>
</evidence>
<feature type="domain" description="CHY-type" evidence="6">
    <location>
        <begin position="854"/>
        <end position="929"/>
    </location>
</feature>
<dbReference type="SUPFAM" id="SSF161245">
    <property type="entry name" value="Zinc hairpin stack"/>
    <property type="match status" value="1"/>
</dbReference>
<evidence type="ECO:0000259" key="6">
    <source>
        <dbReference type="PROSITE" id="PS51266"/>
    </source>
</evidence>
<dbReference type="GO" id="GO:0016567">
    <property type="term" value="P:protein ubiquitination"/>
    <property type="evidence" value="ECO:0007669"/>
    <property type="project" value="TreeGrafter"/>
</dbReference>
<evidence type="ECO:0000313" key="9">
    <source>
        <dbReference type="Proteomes" id="UP000237000"/>
    </source>
</evidence>
<dbReference type="InterPro" id="IPR008913">
    <property type="entry name" value="Znf_CHY"/>
</dbReference>
<dbReference type="Gene3D" id="3.30.40.10">
    <property type="entry name" value="Zinc/RING finger domain, C3HC4 (zinc finger)"/>
    <property type="match status" value="1"/>
</dbReference>
<dbReference type="InterPro" id="IPR012312">
    <property type="entry name" value="Hemerythrin-like"/>
</dbReference>
<keyword evidence="2 4" id="KW-0863">Zinc-finger</keyword>
<feature type="domain" description="RING-type" evidence="5">
    <location>
        <begin position="968"/>
        <end position="1010"/>
    </location>
</feature>
<proteinExistence type="predicted"/>
<dbReference type="InterPro" id="IPR037275">
    <property type="entry name" value="Znf_CTCHY_sf"/>
</dbReference>
<evidence type="ECO:0000259" key="5">
    <source>
        <dbReference type="PROSITE" id="PS50089"/>
    </source>
</evidence>
<dbReference type="EMBL" id="JXTC01000586">
    <property type="protein sequence ID" value="PON44773.1"/>
    <property type="molecule type" value="Genomic_DNA"/>
</dbReference>
<dbReference type="GO" id="GO:0005634">
    <property type="term" value="C:nucleus"/>
    <property type="evidence" value="ECO:0007669"/>
    <property type="project" value="TreeGrafter"/>
</dbReference>
<dbReference type="InterPro" id="IPR013083">
    <property type="entry name" value="Znf_RING/FYVE/PHD"/>
</dbReference>
<dbReference type="GO" id="GO:0006511">
    <property type="term" value="P:ubiquitin-dependent protein catabolic process"/>
    <property type="evidence" value="ECO:0007669"/>
    <property type="project" value="TreeGrafter"/>
</dbReference>
<evidence type="ECO:0000256" key="4">
    <source>
        <dbReference type="PROSITE-ProRule" id="PRU00601"/>
    </source>
</evidence>
<dbReference type="InterPro" id="IPR001841">
    <property type="entry name" value="Znf_RING"/>
</dbReference>
<keyword evidence="9" id="KW-1185">Reference proteome</keyword>
<dbReference type="InterPro" id="IPR017921">
    <property type="entry name" value="Znf_CTCHY"/>
</dbReference>
<dbReference type="Pfam" id="PF05495">
    <property type="entry name" value="zf-CHY"/>
    <property type="match status" value="1"/>
</dbReference>
<keyword evidence="1" id="KW-0479">Metal-binding</keyword>
<gene>
    <name evidence="8" type="ORF">TorRG33x02_330060</name>
</gene>
<keyword evidence="3" id="KW-0862">Zinc</keyword>
<dbReference type="PROSITE" id="PS51270">
    <property type="entry name" value="ZF_CTCHY"/>
    <property type="match status" value="1"/>
</dbReference>
<feature type="domain" description="CTCHY-type" evidence="7">
    <location>
        <begin position="904"/>
        <end position="967"/>
    </location>
</feature>
<dbReference type="Gene3D" id="1.20.120.520">
    <property type="entry name" value="nmb1532 protein domain like"/>
    <property type="match status" value="3"/>
</dbReference>
<organism evidence="8 9">
    <name type="scientific">Trema orientale</name>
    <name type="common">Charcoal tree</name>
    <name type="synonym">Celtis orientalis</name>
    <dbReference type="NCBI Taxonomy" id="63057"/>
    <lineage>
        <taxon>Eukaryota</taxon>
        <taxon>Viridiplantae</taxon>
        <taxon>Streptophyta</taxon>
        <taxon>Embryophyta</taxon>
        <taxon>Tracheophyta</taxon>
        <taxon>Spermatophyta</taxon>
        <taxon>Magnoliopsida</taxon>
        <taxon>eudicotyledons</taxon>
        <taxon>Gunneridae</taxon>
        <taxon>Pentapetalae</taxon>
        <taxon>rosids</taxon>
        <taxon>fabids</taxon>
        <taxon>Rosales</taxon>
        <taxon>Cannabaceae</taxon>
        <taxon>Trema</taxon>
    </lineage>
</organism>
<dbReference type="CDD" id="cd16464">
    <property type="entry name" value="RING-H2_Pirh2-like"/>
    <property type="match status" value="1"/>
</dbReference>
<dbReference type="GO" id="GO:0008270">
    <property type="term" value="F:zinc ion binding"/>
    <property type="evidence" value="ECO:0007669"/>
    <property type="project" value="UniProtKB-KW"/>
</dbReference>
<dbReference type="CDD" id="cd12108">
    <property type="entry name" value="Hr-like"/>
    <property type="match status" value="2"/>
</dbReference>
<dbReference type="OrthoDB" id="411372at2759"/>
<dbReference type="PANTHER" id="PTHR21319:SF61">
    <property type="entry name" value="ZINC FINGER PROTEIN BRUTUS"/>
    <property type="match status" value="1"/>
</dbReference>
<evidence type="ECO:0000256" key="3">
    <source>
        <dbReference type="ARBA" id="ARBA00022833"/>
    </source>
</evidence>
<comment type="caution">
    <text evidence="8">The sequence shown here is derived from an EMBL/GenBank/DDBJ whole genome shotgun (WGS) entry which is preliminary data.</text>
</comment>